<dbReference type="InterPro" id="IPR013766">
    <property type="entry name" value="Thioredoxin_domain"/>
</dbReference>
<accession>A0A1L8R3T2</accession>
<gene>
    <name evidence="3" type="ORF">AKL21_11010</name>
    <name evidence="2" type="ORF">RU96_GL000864</name>
</gene>
<organism evidence="2 4">
    <name type="scientific">Enterococcus canintestini</name>
    <dbReference type="NCBI Taxonomy" id="317010"/>
    <lineage>
        <taxon>Bacteria</taxon>
        <taxon>Bacillati</taxon>
        <taxon>Bacillota</taxon>
        <taxon>Bacilli</taxon>
        <taxon>Lactobacillales</taxon>
        <taxon>Enterococcaceae</taxon>
        <taxon>Enterococcus</taxon>
    </lineage>
</organism>
<reference evidence="2 4" key="1">
    <citation type="submission" date="2014-12" db="EMBL/GenBank/DDBJ databases">
        <title>Draft genome sequences of 29 type strains of Enterococci.</title>
        <authorList>
            <person name="Zhong Z."/>
            <person name="Sun Z."/>
            <person name="Liu W."/>
            <person name="Zhang W."/>
            <person name="Zhang H."/>
        </authorList>
    </citation>
    <scope>NUCLEOTIDE SEQUENCE [LARGE SCALE GENOMIC DNA]</scope>
    <source>
        <strain evidence="2 4">DSM 21207</strain>
    </source>
</reference>
<proteinExistence type="predicted"/>
<dbReference type="EMBL" id="LHUG01000012">
    <property type="protein sequence ID" value="PAB00132.1"/>
    <property type="molecule type" value="Genomic_DNA"/>
</dbReference>
<dbReference type="OrthoDB" id="2323047at2"/>
<dbReference type="RefSeq" id="WP_035016678.1">
    <property type="nucleotide sequence ID" value="NZ_JBHLVQ010000006.1"/>
</dbReference>
<keyword evidence="5" id="KW-1185">Reference proteome</keyword>
<dbReference type="SUPFAM" id="SSF52833">
    <property type="entry name" value="Thioredoxin-like"/>
    <property type="match status" value="1"/>
</dbReference>
<feature type="domain" description="Thioredoxin" evidence="1">
    <location>
        <begin position="23"/>
        <end position="91"/>
    </location>
</feature>
<evidence type="ECO:0000259" key="1">
    <source>
        <dbReference type="Pfam" id="PF00085"/>
    </source>
</evidence>
<dbReference type="EMBL" id="JXKG01000018">
    <property type="protein sequence ID" value="OJG14411.1"/>
    <property type="molecule type" value="Genomic_DNA"/>
</dbReference>
<comment type="caution">
    <text evidence="2">The sequence shown here is derived from an EMBL/GenBank/DDBJ whole genome shotgun (WGS) entry which is preliminary data.</text>
</comment>
<evidence type="ECO:0000313" key="5">
    <source>
        <dbReference type="Proteomes" id="UP000216797"/>
    </source>
</evidence>
<dbReference type="Proteomes" id="UP000216797">
    <property type="component" value="Unassembled WGS sequence"/>
</dbReference>
<protein>
    <recommendedName>
        <fullName evidence="1">Thioredoxin domain-containing protein</fullName>
    </recommendedName>
</protein>
<dbReference type="AlphaFoldDB" id="A0A1L8R3T2"/>
<reference evidence="3 5" key="2">
    <citation type="submission" date="2015-08" db="EMBL/GenBank/DDBJ databases">
        <title>Enterococcus genome sequence.</title>
        <authorList>
            <person name="Acedo J.Z."/>
            <person name="Vederas J.C."/>
        </authorList>
    </citation>
    <scope>NUCLEOTIDE SEQUENCE [LARGE SCALE GENOMIC DNA]</scope>
    <source>
        <strain evidence="3 5">49</strain>
    </source>
</reference>
<sequence length="103" mass="11841">MVSTIQTNQAIQRQELDRSVVTIATNEERALVFYKDDCSDCQKIFPELYKENLANDNLLFINLNQPKNKGYIAKYQLETVPTIVTPKGRYAGTDTEKIQQLLE</sequence>
<evidence type="ECO:0000313" key="3">
    <source>
        <dbReference type="EMBL" id="PAB00132.1"/>
    </source>
</evidence>
<dbReference type="CDD" id="cd01659">
    <property type="entry name" value="TRX_superfamily"/>
    <property type="match status" value="1"/>
</dbReference>
<evidence type="ECO:0000313" key="4">
    <source>
        <dbReference type="Proteomes" id="UP000182835"/>
    </source>
</evidence>
<name>A0A1L8R3T2_9ENTE</name>
<dbReference type="InterPro" id="IPR036249">
    <property type="entry name" value="Thioredoxin-like_sf"/>
</dbReference>
<dbReference type="Proteomes" id="UP000182835">
    <property type="component" value="Unassembled WGS sequence"/>
</dbReference>
<dbReference type="Pfam" id="PF00085">
    <property type="entry name" value="Thioredoxin"/>
    <property type="match status" value="1"/>
</dbReference>
<evidence type="ECO:0000313" key="2">
    <source>
        <dbReference type="EMBL" id="OJG14411.1"/>
    </source>
</evidence>
<dbReference type="STRING" id="317010.RU96_GL000864"/>
<dbReference type="Gene3D" id="3.40.30.10">
    <property type="entry name" value="Glutaredoxin"/>
    <property type="match status" value="1"/>
</dbReference>